<dbReference type="Proteomes" id="UP000265663">
    <property type="component" value="Unassembled WGS sequence"/>
</dbReference>
<proteinExistence type="predicted"/>
<gene>
    <name evidence="3" type="ORF">GMOD_00005550</name>
</gene>
<sequence>MERADCDKLSDCWYCCVLLATALALTLTLALALHFAPFPADSTTRGSPCSLINSPTNASAMSCL</sequence>
<organism evidence="3 4">
    <name type="scientific">Pyrenophora seminiperda CCB06</name>
    <dbReference type="NCBI Taxonomy" id="1302712"/>
    <lineage>
        <taxon>Eukaryota</taxon>
        <taxon>Fungi</taxon>
        <taxon>Dikarya</taxon>
        <taxon>Ascomycota</taxon>
        <taxon>Pezizomycotina</taxon>
        <taxon>Dothideomycetes</taxon>
        <taxon>Pleosporomycetidae</taxon>
        <taxon>Pleosporales</taxon>
        <taxon>Pleosporineae</taxon>
        <taxon>Pleosporaceae</taxon>
        <taxon>Pyrenophora</taxon>
    </lineage>
</organism>
<keyword evidence="2" id="KW-0812">Transmembrane</keyword>
<name>A0A3M7M974_9PLEO</name>
<reference evidence="3 4" key="1">
    <citation type="journal article" date="2014" name="PLoS ONE">
        <title>De novo Genome Assembly of the Fungal Plant Pathogen Pyrenophora semeniperda.</title>
        <authorList>
            <person name="Soliai M.M."/>
            <person name="Meyer S.E."/>
            <person name="Udall J.A."/>
            <person name="Elzinga D.E."/>
            <person name="Hermansen R.A."/>
            <person name="Bodily P.M."/>
            <person name="Hart A.A."/>
            <person name="Coleman C.E."/>
        </authorList>
    </citation>
    <scope>NUCLEOTIDE SEQUENCE [LARGE SCALE GENOMIC DNA]</scope>
    <source>
        <strain evidence="3 4">CCB06</strain>
        <tissue evidence="3">Mycelium</tissue>
    </source>
</reference>
<accession>A0A3M7M974</accession>
<dbReference type="EMBL" id="KE747826">
    <property type="protein sequence ID" value="RMZ71053.1"/>
    <property type="molecule type" value="Genomic_DNA"/>
</dbReference>
<keyword evidence="2" id="KW-1133">Transmembrane helix</keyword>
<dbReference type="AlphaFoldDB" id="A0A3M7M974"/>
<keyword evidence="2" id="KW-0472">Membrane</keyword>
<evidence type="ECO:0000313" key="3">
    <source>
        <dbReference type="EMBL" id="RMZ71053.1"/>
    </source>
</evidence>
<evidence type="ECO:0000256" key="1">
    <source>
        <dbReference type="SAM" id="MobiDB-lite"/>
    </source>
</evidence>
<feature type="region of interest" description="Disordered" evidence="1">
    <location>
        <begin position="41"/>
        <end position="64"/>
    </location>
</feature>
<evidence type="ECO:0000313" key="4">
    <source>
        <dbReference type="Proteomes" id="UP000265663"/>
    </source>
</evidence>
<keyword evidence="4" id="KW-1185">Reference proteome</keyword>
<evidence type="ECO:0000256" key="2">
    <source>
        <dbReference type="SAM" id="Phobius"/>
    </source>
</evidence>
<feature type="transmembrane region" description="Helical" evidence="2">
    <location>
        <begin position="12"/>
        <end position="36"/>
    </location>
</feature>
<protein>
    <submittedName>
        <fullName evidence="3">Uncharacterized protein</fullName>
    </submittedName>
</protein>